<dbReference type="InterPro" id="IPR038078">
    <property type="entry name" value="PhoU-like_sf"/>
</dbReference>
<dbReference type="InterPro" id="IPR028366">
    <property type="entry name" value="PhoU"/>
</dbReference>
<dbReference type="PANTHER" id="PTHR42930">
    <property type="entry name" value="PHOSPHATE-SPECIFIC TRANSPORT SYSTEM ACCESSORY PROTEIN PHOU"/>
    <property type="match status" value="1"/>
</dbReference>
<dbReference type="PANTHER" id="PTHR42930:SF5">
    <property type="entry name" value="PHOSPHATE UPTAKE REGULATOR, PHOU"/>
    <property type="match status" value="1"/>
</dbReference>
<dbReference type="InterPro" id="IPR037914">
    <property type="entry name" value="SpoVT-AbrB_sf"/>
</dbReference>
<dbReference type="InterPro" id="IPR026022">
    <property type="entry name" value="PhoU_dom"/>
</dbReference>
<name>A0A075GI93_9ARCH</name>
<dbReference type="GO" id="GO:0030643">
    <property type="term" value="P:intracellular phosphate ion homeostasis"/>
    <property type="evidence" value="ECO:0007669"/>
    <property type="project" value="InterPro"/>
</dbReference>
<organism evidence="2">
    <name type="scientific">uncultured marine thaumarchaeote KM3_14_C04</name>
    <dbReference type="NCBI Taxonomy" id="1456014"/>
    <lineage>
        <taxon>Archaea</taxon>
        <taxon>Nitrososphaerota</taxon>
        <taxon>environmental samples</taxon>
    </lineage>
</organism>
<reference evidence="2" key="1">
    <citation type="journal article" date="2014" name="Genome Biol. Evol.">
        <title>Pangenome evidence for extensive interdomain horizontal transfer affecting lineage core and shell genes in uncultured planktonic thaumarchaeota and euryarchaeota.</title>
        <authorList>
            <person name="Deschamps P."/>
            <person name="Zivanovic Y."/>
            <person name="Moreira D."/>
            <person name="Rodriguez-Valera F."/>
            <person name="Lopez-Garcia P."/>
        </authorList>
    </citation>
    <scope>NUCLEOTIDE SEQUENCE</scope>
</reference>
<dbReference type="SUPFAM" id="SSF89447">
    <property type="entry name" value="AbrB/MazE/MraZ-like"/>
    <property type="match status" value="1"/>
</dbReference>
<dbReference type="SUPFAM" id="SSF109755">
    <property type="entry name" value="PhoU-like"/>
    <property type="match status" value="1"/>
</dbReference>
<dbReference type="Gene3D" id="1.20.58.220">
    <property type="entry name" value="Phosphate transport system protein phou homolog 2, domain 2"/>
    <property type="match status" value="1"/>
</dbReference>
<dbReference type="GO" id="GO:0045936">
    <property type="term" value="P:negative regulation of phosphate metabolic process"/>
    <property type="evidence" value="ECO:0007669"/>
    <property type="project" value="InterPro"/>
</dbReference>
<evidence type="ECO:0000313" key="2">
    <source>
        <dbReference type="EMBL" id="AIF01662.1"/>
    </source>
</evidence>
<evidence type="ECO:0000259" key="1">
    <source>
        <dbReference type="Pfam" id="PF01895"/>
    </source>
</evidence>
<protein>
    <submittedName>
        <fullName evidence="2">Phosphate uptake regulator</fullName>
    </submittedName>
</protein>
<dbReference type="AlphaFoldDB" id="A0A075GI93"/>
<dbReference type="Pfam" id="PF01895">
    <property type="entry name" value="PhoU"/>
    <property type="match status" value="1"/>
</dbReference>
<dbReference type="EMBL" id="KF900627">
    <property type="protein sequence ID" value="AIF01662.1"/>
    <property type="molecule type" value="Genomic_DNA"/>
</dbReference>
<feature type="domain" description="PhoU" evidence="1">
    <location>
        <begin position="138"/>
        <end position="228"/>
    </location>
</feature>
<proteinExistence type="predicted"/>
<accession>A0A075GI93</accession>
<sequence>MSKFTRRLQKIGSSILVSLPKQWVDAHNLGKSSQVLIETAENSLSITAGEGKKLSKEIEIEYPLPSEENIAANITGAYLLGYDIIKIKGKPTISVKDREIIRESMRRLVGMEILDEDASNIDGQFLLDETSLNPEKILKRMSSIALGMFNETLSALTTGDKTNLQTIPNRDDEINRQYFLLVRFIRSTMVDRRLAEIFNLENIDILDYRIAGNILEAAGDTIVDLSKSISETSLSSSDQKKIYDIAKDIEAIQKKSINAFITNNRSLAIESIKLHKQYQDKISKTRSSLEHKKQVPIAFLNLVHIFEKIAQSWSDISDLVQPTYRK</sequence>